<evidence type="ECO:0000313" key="2">
    <source>
        <dbReference type="EMBL" id="KAF9450711.1"/>
    </source>
</evidence>
<feature type="compositionally biased region" description="Polar residues" evidence="1">
    <location>
        <begin position="137"/>
        <end position="154"/>
    </location>
</feature>
<feature type="region of interest" description="Disordered" evidence="1">
    <location>
        <begin position="30"/>
        <end position="166"/>
    </location>
</feature>
<evidence type="ECO:0000313" key="3">
    <source>
        <dbReference type="Proteomes" id="UP000807342"/>
    </source>
</evidence>
<protein>
    <submittedName>
        <fullName evidence="2">Uncharacterized protein</fullName>
    </submittedName>
</protein>
<feature type="compositionally biased region" description="Low complexity" evidence="1">
    <location>
        <begin position="105"/>
        <end position="118"/>
    </location>
</feature>
<proteinExistence type="predicted"/>
<dbReference type="AlphaFoldDB" id="A0A9P6C3H7"/>
<feature type="compositionally biased region" description="Basic and acidic residues" evidence="1">
    <location>
        <begin position="71"/>
        <end position="83"/>
    </location>
</feature>
<dbReference type="OrthoDB" id="2976199at2759"/>
<reference evidence="2" key="1">
    <citation type="submission" date="2020-11" db="EMBL/GenBank/DDBJ databases">
        <authorList>
            <consortium name="DOE Joint Genome Institute"/>
            <person name="Ahrendt S."/>
            <person name="Riley R."/>
            <person name="Andreopoulos W."/>
            <person name="Labutti K."/>
            <person name="Pangilinan J."/>
            <person name="Ruiz-Duenas F.J."/>
            <person name="Barrasa J.M."/>
            <person name="Sanchez-Garcia M."/>
            <person name="Camarero S."/>
            <person name="Miyauchi S."/>
            <person name="Serrano A."/>
            <person name="Linde D."/>
            <person name="Babiker R."/>
            <person name="Drula E."/>
            <person name="Ayuso-Fernandez I."/>
            <person name="Pacheco R."/>
            <person name="Padilla G."/>
            <person name="Ferreira P."/>
            <person name="Barriuso J."/>
            <person name="Kellner H."/>
            <person name="Castanera R."/>
            <person name="Alfaro M."/>
            <person name="Ramirez L."/>
            <person name="Pisabarro A.G."/>
            <person name="Kuo A."/>
            <person name="Tritt A."/>
            <person name="Lipzen A."/>
            <person name="He G."/>
            <person name="Yan M."/>
            <person name="Ng V."/>
            <person name="Cullen D."/>
            <person name="Martin F."/>
            <person name="Rosso M.-N."/>
            <person name="Henrissat B."/>
            <person name="Hibbett D."/>
            <person name="Martinez A.T."/>
            <person name="Grigoriev I.V."/>
        </authorList>
    </citation>
    <scope>NUCLEOTIDE SEQUENCE</scope>
    <source>
        <strain evidence="2">MF-IS2</strain>
    </source>
</reference>
<organism evidence="2 3">
    <name type="scientific">Macrolepiota fuliginosa MF-IS2</name>
    <dbReference type="NCBI Taxonomy" id="1400762"/>
    <lineage>
        <taxon>Eukaryota</taxon>
        <taxon>Fungi</taxon>
        <taxon>Dikarya</taxon>
        <taxon>Basidiomycota</taxon>
        <taxon>Agaricomycotina</taxon>
        <taxon>Agaricomycetes</taxon>
        <taxon>Agaricomycetidae</taxon>
        <taxon>Agaricales</taxon>
        <taxon>Agaricineae</taxon>
        <taxon>Agaricaceae</taxon>
        <taxon>Macrolepiota</taxon>
    </lineage>
</organism>
<accession>A0A9P6C3H7</accession>
<comment type="caution">
    <text evidence="2">The sequence shown here is derived from an EMBL/GenBank/DDBJ whole genome shotgun (WGS) entry which is preliminary data.</text>
</comment>
<sequence>MTEYDYSPQARERYIEKQLAIARWVDETNHYPPANPFLSSEAPGTSDSVQRPDFASPDYNPDSDSYFGHYSSRDRRRSGDDSHHRRRSNHGSPRTSHSARRHLRSSSSPPSPHTSYPRAAPTSNQYPYLYAPGYAQPQHSQDRYPSNAATITPPMSSPQPYTPYGRSSPNQPILIPMNGREGGYYLVQPRGVTYQVVVSLLPFRYSLLLLRSLV</sequence>
<gene>
    <name evidence="2" type="ORF">P691DRAFT_440799</name>
</gene>
<dbReference type="Proteomes" id="UP000807342">
    <property type="component" value="Unassembled WGS sequence"/>
</dbReference>
<name>A0A9P6C3H7_9AGAR</name>
<keyword evidence="3" id="KW-1185">Reference proteome</keyword>
<dbReference type="EMBL" id="MU151099">
    <property type="protein sequence ID" value="KAF9450711.1"/>
    <property type="molecule type" value="Genomic_DNA"/>
</dbReference>
<evidence type="ECO:0000256" key="1">
    <source>
        <dbReference type="SAM" id="MobiDB-lite"/>
    </source>
</evidence>